<dbReference type="GO" id="GO:0141197">
    <property type="term" value="F:4-hydroxy-3-methylbut-2-enyl-diphosphate synthase activity (flavodoxin)"/>
    <property type="evidence" value="ECO:0007669"/>
    <property type="project" value="UniProtKB-EC"/>
</dbReference>
<feature type="non-terminal residue" evidence="2">
    <location>
        <position position="128"/>
    </location>
</feature>
<dbReference type="EC" id="1.17.7.3" evidence="2"/>
<evidence type="ECO:0000313" key="2">
    <source>
        <dbReference type="EMBL" id="CAA9263556.1"/>
    </source>
</evidence>
<keyword evidence="2" id="KW-0560">Oxidoreductase</keyword>
<dbReference type="EMBL" id="CADCTN010000192">
    <property type="protein sequence ID" value="CAA9263556.1"/>
    <property type="molecule type" value="Genomic_DNA"/>
</dbReference>
<protein>
    <submittedName>
        <fullName evidence="2">(E)-4-hydroxy-3-methylbut-2-enyl-diphosphate synthase (Flavodoxin)</fullName>
        <ecNumber evidence="2">1.17.7.3</ecNumber>
    </submittedName>
</protein>
<feature type="compositionally biased region" description="Basic residues" evidence="1">
    <location>
        <begin position="94"/>
        <end position="120"/>
    </location>
</feature>
<feature type="compositionally biased region" description="Basic and acidic residues" evidence="1">
    <location>
        <begin position="81"/>
        <end position="93"/>
    </location>
</feature>
<gene>
    <name evidence="2" type="ORF">AVDCRST_MAG52-2701</name>
</gene>
<feature type="region of interest" description="Disordered" evidence="1">
    <location>
        <begin position="1"/>
        <end position="128"/>
    </location>
</feature>
<sequence>GDPRRSRHAGCTPTRPGSPAEDPPARRGRCRRRQRLPGERAVDVHHQDGGHQRDAAADRRADRLRLPDRARRGARHRRRRGAADHREEVADPGHRRHPLPAALRLRRHRRRLRRRARQPRQHQEVRRQ</sequence>
<evidence type="ECO:0000256" key="1">
    <source>
        <dbReference type="SAM" id="MobiDB-lite"/>
    </source>
</evidence>
<reference evidence="2" key="1">
    <citation type="submission" date="2020-02" db="EMBL/GenBank/DDBJ databases">
        <authorList>
            <person name="Meier V. D."/>
        </authorList>
    </citation>
    <scope>NUCLEOTIDE SEQUENCE</scope>
    <source>
        <strain evidence="2">AVDCRST_MAG52</strain>
    </source>
</reference>
<name>A0A6J4IXL9_9ACTN</name>
<feature type="non-terminal residue" evidence="2">
    <location>
        <position position="1"/>
    </location>
</feature>
<feature type="compositionally biased region" description="Basic and acidic residues" evidence="1">
    <location>
        <begin position="36"/>
        <end position="71"/>
    </location>
</feature>
<accession>A0A6J4IXL9</accession>
<dbReference type="AlphaFoldDB" id="A0A6J4IXL9"/>
<organism evidence="2">
    <name type="scientific">uncultured Blastococcus sp</name>
    <dbReference type="NCBI Taxonomy" id="217144"/>
    <lineage>
        <taxon>Bacteria</taxon>
        <taxon>Bacillati</taxon>
        <taxon>Actinomycetota</taxon>
        <taxon>Actinomycetes</taxon>
        <taxon>Geodermatophilales</taxon>
        <taxon>Geodermatophilaceae</taxon>
        <taxon>Blastococcus</taxon>
        <taxon>environmental samples</taxon>
    </lineage>
</organism>
<feature type="compositionally biased region" description="Basic residues" evidence="1">
    <location>
        <begin position="26"/>
        <end position="35"/>
    </location>
</feature>
<proteinExistence type="predicted"/>